<proteinExistence type="predicted"/>
<accession>F9U8V9</accession>
<keyword evidence="5" id="KW-1185">Reference proteome</keyword>
<dbReference type="PANTHER" id="PTHR38687:SF1">
    <property type="entry name" value="CELL DIVISION PROTEIN DEDD"/>
    <property type="match status" value="1"/>
</dbReference>
<dbReference type="PROSITE" id="PS51724">
    <property type="entry name" value="SPOR"/>
    <property type="match status" value="1"/>
</dbReference>
<dbReference type="InterPro" id="IPR036680">
    <property type="entry name" value="SPOR-like_sf"/>
</dbReference>
<dbReference type="InterPro" id="IPR052521">
    <property type="entry name" value="Cell_div_SPOR-domain"/>
</dbReference>
<dbReference type="GO" id="GO:0030428">
    <property type="term" value="C:cell septum"/>
    <property type="evidence" value="ECO:0007669"/>
    <property type="project" value="TreeGrafter"/>
</dbReference>
<dbReference type="Gene3D" id="3.30.70.1070">
    <property type="entry name" value="Sporulation related repeat"/>
    <property type="match status" value="1"/>
</dbReference>
<dbReference type="EMBL" id="AFWV01000004">
    <property type="protein sequence ID" value="EGV19217.1"/>
    <property type="molecule type" value="Genomic_DNA"/>
</dbReference>
<dbReference type="eggNOG" id="COG3087">
    <property type="taxonomic scope" value="Bacteria"/>
</dbReference>
<dbReference type="AlphaFoldDB" id="F9U8V9"/>
<gene>
    <name evidence="4" type="ORF">ThimaDRAFT_1361</name>
</gene>
<dbReference type="PANTHER" id="PTHR38687">
    <property type="entry name" value="CELL DIVISION PROTEIN DEDD-RELATED"/>
    <property type="match status" value="1"/>
</dbReference>
<protein>
    <submittedName>
        <fullName evidence="4">Sporulation domain-containing protein</fullName>
    </submittedName>
</protein>
<sequence>MSKDYRRASLARATPRRGKQGHSCLWSFLLGGMLGAFGVGLYWTQNPDAMQTPPAALPAKVERPAAAPPSFEFPNLLRDTEVDIAPPPPPPPAAPRPEPPAAVETVQPAPPPAVPTSTNGKGFLVQVGSFRRASDAERLKAELALLGISSRVEKATIPSGETYHRVRTGPYADQAAVDKVRALLKRNGKDAMTIPIK</sequence>
<evidence type="ECO:0000313" key="5">
    <source>
        <dbReference type="Proteomes" id="UP000005459"/>
    </source>
</evidence>
<dbReference type="OrthoDB" id="8558195at2"/>
<dbReference type="SUPFAM" id="SSF110997">
    <property type="entry name" value="Sporulation related repeat"/>
    <property type="match status" value="1"/>
</dbReference>
<dbReference type="STRING" id="768671.ThimaDRAFT_1361"/>
<keyword evidence="2" id="KW-0472">Membrane</keyword>
<dbReference type="Pfam" id="PF05036">
    <property type="entry name" value="SPOR"/>
    <property type="match status" value="1"/>
</dbReference>
<keyword evidence="2" id="KW-1133">Transmembrane helix</keyword>
<reference evidence="4 5" key="1">
    <citation type="submission" date="2011-06" db="EMBL/GenBank/DDBJ databases">
        <title>The draft genome of Thiocapsa marina 5811.</title>
        <authorList>
            <consortium name="US DOE Joint Genome Institute (JGI-PGF)"/>
            <person name="Lucas S."/>
            <person name="Han J."/>
            <person name="Cheng J.-F."/>
            <person name="Goodwin L."/>
            <person name="Pitluck S."/>
            <person name="Peters L."/>
            <person name="Land M.L."/>
            <person name="Hauser L."/>
            <person name="Vogl K."/>
            <person name="Liu Z."/>
            <person name="Imhoff J."/>
            <person name="Thiel V."/>
            <person name="Frigaard N.-U."/>
            <person name="Bryant D."/>
            <person name="Woyke T.J."/>
        </authorList>
    </citation>
    <scope>NUCLEOTIDE SEQUENCE [LARGE SCALE GENOMIC DNA]</scope>
    <source>
        <strain evidence="4 5">5811</strain>
    </source>
</reference>
<feature type="region of interest" description="Disordered" evidence="1">
    <location>
        <begin position="80"/>
        <end position="120"/>
    </location>
</feature>
<keyword evidence="2" id="KW-0812">Transmembrane</keyword>
<name>F9U8V9_9GAMM</name>
<evidence type="ECO:0000256" key="2">
    <source>
        <dbReference type="SAM" id="Phobius"/>
    </source>
</evidence>
<evidence type="ECO:0000259" key="3">
    <source>
        <dbReference type="PROSITE" id="PS51724"/>
    </source>
</evidence>
<dbReference type="GO" id="GO:0042834">
    <property type="term" value="F:peptidoglycan binding"/>
    <property type="evidence" value="ECO:0007669"/>
    <property type="project" value="InterPro"/>
</dbReference>
<feature type="transmembrane region" description="Helical" evidence="2">
    <location>
        <begin position="21"/>
        <end position="43"/>
    </location>
</feature>
<dbReference type="InterPro" id="IPR007730">
    <property type="entry name" value="SPOR-like_dom"/>
</dbReference>
<dbReference type="RefSeq" id="WP_007192238.1">
    <property type="nucleotide sequence ID" value="NZ_AFWV01000004.1"/>
</dbReference>
<feature type="compositionally biased region" description="Pro residues" evidence="1">
    <location>
        <begin position="85"/>
        <end position="100"/>
    </location>
</feature>
<dbReference type="Proteomes" id="UP000005459">
    <property type="component" value="Unassembled WGS sequence"/>
</dbReference>
<dbReference type="GO" id="GO:0032153">
    <property type="term" value="C:cell division site"/>
    <property type="evidence" value="ECO:0007669"/>
    <property type="project" value="TreeGrafter"/>
</dbReference>
<evidence type="ECO:0000256" key="1">
    <source>
        <dbReference type="SAM" id="MobiDB-lite"/>
    </source>
</evidence>
<evidence type="ECO:0000313" key="4">
    <source>
        <dbReference type="EMBL" id="EGV19217.1"/>
    </source>
</evidence>
<dbReference type="GO" id="GO:0032506">
    <property type="term" value="P:cytokinetic process"/>
    <property type="evidence" value="ECO:0007669"/>
    <property type="project" value="TreeGrafter"/>
</dbReference>
<feature type="domain" description="SPOR" evidence="3">
    <location>
        <begin position="117"/>
        <end position="197"/>
    </location>
</feature>
<organism evidence="4 5">
    <name type="scientific">Thiocapsa marina 5811</name>
    <dbReference type="NCBI Taxonomy" id="768671"/>
    <lineage>
        <taxon>Bacteria</taxon>
        <taxon>Pseudomonadati</taxon>
        <taxon>Pseudomonadota</taxon>
        <taxon>Gammaproteobacteria</taxon>
        <taxon>Chromatiales</taxon>
        <taxon>Chromatiaceae</taxon>
        <taxon>Thiocapsa</taxon>
    </lineage>
</organism>